<evidence type="ECO:0000313" key="3">
    <source>
        <dbReference type="Proteomes" id="UP000184510"/>
    </source>
</evidence>
<sequence length="148" mass="16326">MDQQQTTVTSSRQSISQVLIKIIRILLGALILITSCFSGVFGALLSSTIALLIAIRNRESAPPQQHYTEKEVFQIVTQEAQAKYDIAPAQLGQSLSSDIRVSPGEIANLLDDLSIDYDFPISYEDRRRCDTLLDIISLINSRSTAPAE</sequence>
<dbReference type="STRING" id="1123071.SAMN02745181_3768"/>
<gene>
    <name evidence="2" type="ORF">SAMN02745181_3768</name>
</gene>
<proteinExistence type="predicted"/>
<keyword evidence="3" id="KW-1185">Reference proteome</keyword>
<dbReference type="InParanoid" id="A0A1M6SAJ0"/>
<evidence type="ECO:0008006" key="4">
    <source>
        <dbReference type="Google" id="ProtNLM"/>
    </source>
</evidence>
<reference evidence="2 3" key="1">
    <citation type="submission" date="2016-11" db="EMBL/GenBank/DDBJ databases">
        <authorList>
            <person name="Jaros S."/>
            <person name="Januszkiewicz K."/>
            <person name="Wedrychowicz H."/>
        </authorList>
    </citation>
    <scope>NUCLEOTIDE SEQUENCE [LARGE SCALE GENOMIC DNA]</scope>
    <source>
        <strain evidence="2 3">DSM 18772</strain>
    </source>
</reference>
<dbReference type="AlphaFoldDB" id="A0A1M6SAJ0"/>
<keyword evidence="1" id="KW-0472">Membrane</keyword>
<dbReference type="Proteomes" id="UP000184510">
    <property type="component" value="Unassembled WGS sequence"/>
</dbReference>
<protein>
    <recommendedName>
        <fullName evidence="4">Carrier domain-containing protein</fullName>
    </recommendedName>
</protein>
<dbReference type="RefSeq" id="WP_143185306.1">
    <property type="nucleotide sequence ID" value="NZ_FQYR01000009.1"/>
</dbReference>
<name>A0A1M6SAJ0_9BACT</name>
<accession>A0A1M6SAJ0</accession>
<keyword evidence="1" id="KW-1133">Transmembrane helix</keyword>
<organism evidence="2 3">
    <name type="scientific">Rubritalea squalenifaciens DSM 18772</name>
    <dbReference type="NCBI Taxonomy" id="1123071"/>
    <lineage>
        <taxon>Bacteria</taxon>
        <taxon>Pseudomonadati</taxon>
        <taxon>Verrucomicrobiota</taxon>
        <taxon>Verrucomicrobiia</taxon>
        <taxon>Verrucomicrobiales</taxon>
        <taxon>Rubritaleaceae</taxon>
        <taxon>Rubritalea</taxon>
    </lineage>
</organism>
<evidence type="ECO:0000256" key="1">
    <source>
        <dbReference type="SAM" id="Phobius"/>
    </source>
</evidence>
<keyword evidence="1" id="KW-0812">Transmembrane</keyword>
<feature type="transmembrane region" description="Helical" evidence="1">
    <location>
        <begin position="22"/>
        <end position="55"/>
    </location>
</feature>
<dbReference type="EMBL" id="FQYR01000009">
    <property type="protein sequence ID" value="SHK41696.1"/>
    <property type="molecule type" value="Genomic_DNA"/>
</dbReference>
<evidence type="ECO:0000313" key="2">
    <source>
        <dbReference type="EMBL" id="SHK41696.1"/>
    </source>
</evidence>